<organism evidence="1">
    <name type="scientific">Prevotella sp. GTC17254</name>
    <dbReference type="NCBI Taxonomy" id="3236794"/>
    <lineage>
        <taxon>Bacteria</taxon>
        <taxon>Pseudomonadati</taxon>
        <taxon>Bacteroidota</taxon>
        <taxon>Bacteroidia</taxon>
        <taxon>Bacteroidales</taxon>
        <taxon>Prevotellaceae</taxon>
        <taxon>Prevotella</taxon>
    </lineage>
</organism>
<evidence type="ECO:0000313" key="1">
    <source>
        <dbReference type="EMBL" id="BFO73803.1"/>
    </source>
</evidence>
<reference evidence="1" key="1">
    <citation type="submission" date="2024-07" db="EMBL/GenBank/DDBJ databases">
        <title>Complete genome sequence of Prevotella sp. YM-2024 GTC17254.</title>
        <authorList>
            <person name="Hayashi M."/>
            <person name="Muto Y."/>
            <person name="Tanaka K."/>
            <person name="Niwa H."/>
        </authorList>
    </citation>
    <scope>NUCLEOTIDE SEQUENCE</scope>
    <source>
        <strain evidence="1">GTC17254</strain>
    </source>
</reference>
<protein>
    <submittedName>
        <fullName evidence="1">Uncharacterized protein</fullName>
    </submittedName>
</protein>
<gene>
    <name evidence="1" type="ORF">GTC17254_14000</name>
</gene>
<dbReference type="AlphaFoldDB" id="A0AB33IVI6"/>
<dbReference type="EMBL" id="AP035786">
    <property type="protein sequence ID" value="BFO73803.1"/>
    <property type="molecule type" value="Genomic_DNA"/>
</dbReference>
<sequence>MKDGKTENTIFYRGTIFTISYFWDRPERDSFILAECEGKNLLFQIICISGYNSGTVLGYIKKGALSSIQRAITYEELVEGIIHNFLNPDLSSLKIENEYNIKFE</sequence>
<accession>A0AB33IVI6</accession>
<proteinExistence type="predicted"/>
<name>A0AB33IVI6_9BACT</name>